<dbReference type="Proteomes" id="UP001271263">
    <property type="component" value="Unassembled WGS sequence"/>
</dbReference>
<dbReference type="AlphaFoldDB" id="A0AAW8NHZ9"/>
<name>A0AAW8NHZ9_9GAMM</name>
<reference evidence="2" key="2">
    <citation type="submission" date="2022-11" db="EMBL/GenBank/DDBJ databases">
        <title>Prophages regulate Shewanella fidelis motility and biofilm formation: implications for gut colonization dynamics in Ciona robusta.</title>
        <authorList>
            <person name="Natarajan O."/>
            <person name="Gibboney S.L."/>
            <person name="Young M.N."/>
            <person name="Lim S.J."/>
            <person name="Pluta N."/>
            <person name="Atkinson C.G.F."/>
            <person name="Leigh B.A."/>
            <person name="Liberti A."/>
            <person name="Kees E."/>
            <person name="Breitbart M."/>
            <person name="Gralnick J."/>
            <person name="Dishaw L.J."/>
        </authorList>
    </citation>
    <scope>NUCLEOTIDE SEQUENCE</scope>
    <source>
        <strain evidence="2">3313</strain>
    </source>
</reference>
<reference evidence="3 5" key="1">
    <citation type="journal article" date="2022" name="bioRxiv">
        <title>Prophages regulate Shewanella fidelis 3313 motility and biofilm formation: implications for gut colonization dynamics in Ciona robusta.</title>
        <authorList>
            <person name="Natarajan O."/>
            <person name="Gibboney S.L."/>
            <person name="Young M.N."/>
            <person name="Lim S.J."/>
            <person name="Pluta N."/>
            <person name="Atkinson C.G."/>
            <person name="Leigh B.A."/>
            <person name="Liberti A."/>
            <person name="Kees E.D."/>
            <person name="Breitbart M."/>
            <person name="Gralnick J.A."/>
            <person name="Dishaw L.J."/>
        </authorList>
    </citation>
    <scope>NUCLEOTIDE SEQUENCE [LARGE SCALE GENOMIC DNA]</scope>
    <source>
        <strain evidence="3 5">JG4066</strain>
    </source>
</reference>
<dbReference type="RefSeq" id="WP_310653740.1">
    <property type="nucleotide sequence ID" value="NZ_JAPMLA010000006.1"/>
</dbReference>
<evidence type="ECO:0000313" key="5">
    <source>
        <dbReference type="Proteomes" id="UP001271263"/>
    </source>
</evidence>
<feature type="chain" id="PRO_5043532809" description="Bacterial surface antigen (D15) domain-containing protein" evidence="1">
    <location>
        <begin position="22"/>
        <end position="433"/>
    </location>
</feature>
<dbReference type="EMBL" id="JAPMLD010000005">
    <property type="protein sequence ID" value="MDW4824907.1"/>
    <property type="molecule type" value="Genomic_DNA"/>
</dbReference>
<organism evidence="2 4">
    <name type="scientific">Shewanella fidelis</name>
    <dbReference type="NCBI Taxonomy" id="173509"/>
    <lineage>
        <taxon>Bacteria</taxon>
        <taxon>Pseudomonadati</taxon>
        <taxon>Pseudomonadota</taxon>
        <taxon>Gammaproteobacteria</taxon>
        <taxon>Alteromonadales</taxon>
        <taxon>Shewanellaceae</taxon>
        <taxon>Shewanella</taxon>
    </lineage>
</organism>
<comment type="caution">
    <text evidence="2">The sequence shown here is derived from an EMBL/GenBank/DDBJ whole genome shotgun (WGS) entry which is preliminary data.</text>
</comment>
<evidence type="ECO:0000313" key="3">
    <source>
        <dbReference type="EMBL" id="MDW4824907.1"/>
    </source>
</evidence>
<keyword evidence="1" id="KW-0732">Signal</keyword>
<dbReference type="Gene3D" id="2.40.160.50">
    <property type="entry name" value="membrane protein fhac: a member of the omp85/tpsb transporter family"/>
    <property type="match status" value="1"/>
</dbReference>
<evidence type="ECO:0000313" key="2">
    <source>
        <dbReference type="EMBL" id="MDR8522340.1"/>
    </source>
</evidence>
<protein>
    <recommendedName>
        <fullName evidence="6">Bacterial surface antigen (D15) domain-containing protein</fullName>
    </recommendedName>
</protein>
<dbReference type="EMBL" id="JAPMLE010000001">
    <property type="protein sequence ID" value="MDR8522340.1"/>
    <property type="molecule type" value="Genomic_DNA"/>
</dbReference>
<feature type="signal peptide" evidence="1">
    <location>
        <begin position="1"/>
        <end position="21"/>
    </location>
</feature>
<keyword evidence="5" id="KW-1185">Reference proteome</keyword>
<gene>
    <name evidence="2" type="ORF">OS133_01305</name>
    <name evidence="3" type="ORF">OS134_12645</name>
</gene>
<dbReference type="Proteomes" id="UP001259340">
    <property type="component" value="Unassembled WGS sequence"/>
</dbReference>
<evidence type="ECO:0008006" key="6">
    <source>
        <dbReference type="Google" id="ProtNLM"/>
    </source>
</evidence>
<evidence type="ECO:0000256" key="1">
    <source>
        <dbReference type="SAM" id="SignalP"/>
    </source>
</evidence>
<evidence type="ECO:0000313" key="4">
    <source>
        <dbReference type="Proteomes" id="UP001259340"/>
    </source>
</evidence>
<proteinExistence type="predicted"/>
<sequence>MNTNPLILFFTFGLISPFVSATSATDRLEGQPSAQEQVIIDSVESSSSKKSQPNSQQLPSYDPEFVAVPFAFSTESLSTAFGAAGVLKHAGQIQSSILGIGVYSTNGSWISYLRFNDYKAPGIDQWLFSAETYQARYKEGVYYVPGQTDIYGETEKVVALGDESYTKLHAKYILPIGRGSQGAVRSLGRARGDISWNPLQSGVTSVKFSPFIQSRELEGYNYLPEEAKGLALELDWDNRDNGKNSTQGGQTNFKLTRDFGSGSRNSWTTWEFEQSAFVSLDSSDWFGQQIMAFNVYLADTPTWTSDSNGDFHRPPSFAGVSLGGFERLRGYTSKRFTGRSAVLYSAEYRVQPKWQPLQEWPVFNLYDIPWWQWVAFAEAGQVSDEFSASALHEDLKWSAGIGARFEVESIVVRAELAFSEESNQFWIMVNQPF</sequence>
<accession>A0AAW8NHZ9</accession>